<dbReference type="InterPro" id="IPR030970">
    <property type="entry name" value="ABC_MlaD"/>
</dbReference>
<keyword evidence="1" id="KW-0472">Membrane</keyword>
<feature type="domain" description="Mce/MlaD" evidence="2">
    <location>
        <begin position="39"/>
        <end position="117"/>
    </location>
</feature>
<dbReference type="InterPro" id="IPR003399">
    <property type="entry name" value="Mce/MlaD"/>
</dbReference>
<dbReference type="AlphaFoldDB" id="F6DBD6"/>
<sequence length="156" mass="16944">MSKQLKFEIGVGLLVLITLISTVFIALKVSNFSGLQDRPTYQVDALFSNIGGLTARAPVKVSGVVVGRVNRIELDPISYRARVVMDIYREFDDIPMDSSVSILTSGLLGSQYIGLEVGGDEDVLQAGDRIHFTQSALVLENLIGRLMVSLTEGGRE</sequence>
<dbReference type="GO" id="GO:0005543">
    <property type="term" value="F:phospholipid binding"/>
    <property type="evidence" value="ECO:0007669"/>
    <property type="project" value="TreeGrafter"/>
</dbReference>
<keyword evidence="4" id="KW-1185">Reference proteome</keyword>
<keyword evidence="1" id="KW-1133">Transmembrane helix</keyword>
<dbReference type="Proteomes" id="UP000009232">
    <property type="component" value="Chromosome"/>
</dbReference>
<accession>F6DBD6</accession>
<dbReference type="PANTHER" id="PTHR33371">
    <property type="entry name" value="INTERMEMBRANE PHOSPHOLIPID TRANSPORT SYSTEM BINDING PROTEIN MLAD-RELATED"/>
    <property type="match status" value="1"/>
</dbReference>
<gene>
    <name evidence="3" type="ordered locus">Thicy_0471</name>
</gene>
<feature type="transmembrane region" description="Helical" evidence="1">
    <location>
        <begin position="7"/>
        <end position="27"/>
    </location>
</feature>
<dbReference type="InterPro" id="IPR052336">
    <property type="entry name" value="MlaD_Phospholipid_Transporter"/>
</dbReference>
<evidence type="ECO:0000259" key="2">
    <source>
        <dbReference type="Pfam" id="PF02470"/>
    </source>
</evidence>
<dbReference type="Pfam" id="PF02470">
    <property type="entry name" value="MlaD"/>
    <property type="match status" value="1"/>
</dbReference>
<name>F6DBD6_THICA</name>
<dbReference type="PANTHER" id="PTHR33371:SF4">
    <property type="entry name" value="INTERMEMBRANE PHOSPHOLIPID TRANSPORT SYSTEM BINDING PROTEIN MLAD"/>
    <property type="match status" value="1"/>
</dbReference>
<organism evidence="3 4">
    <name type="scientific">Thiomicrospira cyclica (strain DSM 14477 / JCM 11371 / ALM1)</name>
    <name type="common">Thioalkalimicrobium cyclicum</name>
    <dbReference type="NCBI Taxonomy" id="717773"/>
    <lineage>
        <taxon>Bacteria</taxon>
        <taxon>Pseudomonadati</taxon>
        <taxon>Pseudomonadota</taxon>
        <taxon>Gammaproteobacteria</taxon>
        <taxon>Thiotrichales</taxon>
        <taxon>Piscirickettsiaceae</taxon>
        <taxon>Thiomicrospira</taxon>
    </lineage>
</organism>
<dbReference type="GO" id="GO:0005548">
    <property type="term" value="F:phospholipid transporter activity"/>
    <property type="evidence" value="ECO:0007669"/>
    <property type="project" value="TreeGrafter"/>
</dbReference>
<proteinExistence type="predicted"/>
<dbReference type="OrthoDB" id="9788420at2"/>
<evidence type="ECO:0000313" key="3">
    <source>
        <dbReference type="EMBL" id="AEG31244.1"/>
    </source>
</evidence>
<dbReference type="RefSeq" id="WP_013835025.1">
    <property type="nucleotide sequence ID" value="NC_015581.1"/>
</dbReference>
<protein>
    <submittedName>
        <fullName evidence="3">Mammalian cell entry related domain protein</fullName>
    </submittedName>
</protein>
<dbReference type="KEGG" id="tcy:Thicy_0471"/>
<dbReference type="HOGENOM" id="CLU_107027_0_0_6"/>
<dbReference type="STRING" id="717773.Thicy_0471"/>
<keyword evidence="1" id="KW-0812">Transmembrane</keyword>
<evidence type="ECO:0000313" key="4">
    <source>
        <dbReference type="Proteomes" id="UP000009232"/>
    </source>
</evidence>
<dbReference type="eggNOG" id="COG1463">
    <property type="taxonomic scope" value="Bacteria"/>
</dbReference>
<dbReference type="NCBIfam" id="TIGR04430">
    <property type="entry name" value="OM_asym_MlaD"/>
    <property type="match status" value="1"/>
</dbReference>
<reference evidence="3 4" key="1">
    <citation type="submission" date="2011-05" db="EMBL/GenBank/DDBJ databases">
        <title>Complete sequence of Thioalkalimicrobium cyclicum ALM1.</title>
        <authorList>
            <consortium name="US DOE Joint Genome Institute"/>
            <person name="Lucas S."/>
            <person name="Han J."/>
            <person name="Lapidus A."/>
            <person name="Cheng J.-F."/>
            <person name="Goodwin L."/>
            <person name="Pitluck S."/>
            <person name="Peters L."/>
            <person name="Mikhailova N."/>
            <person name="Davenport K."/>
            <person name="Han C."/>
            <person name="Tapia R."/>
            <person name="Land M."/>
            <person name="Hauser L."/>
            <person name="Kyrpides N."/>
            <person name="Ivanova N."/>
            <person name="Pagani I."/>
            <person name="Kappler U."/>
            <person name="Woyke T."/>
        </authorList>
    </citation>
    <scope>NUCLEOTIDE SEQUENCE [LARGE SCALE GENOMIC DNA]</scope>
    <source>
        <strain evidence="4">DSM 14477 / JCM 11371 / ALM1</strain>
    </source>
</reference>
<evidence type="ECO:0000256" key="1">
    <source>
        <dbReference type="SAM" id="Phobius"/>
    </source>
</evidence>
<dbReference type="EMBL" id="CP002776">
    <property type="protein sequence ID" value="AEG31244.1"/>
    <property type="molecule type" value="Genomic_DNA"/>
</dbReference>